<dbReference type="PANTHER" id="PTHR43252:SF7">
    <property type="entry name" value="TRANSCRIPTIONAL REGULATOR YQJI"/>
    <property type="match status" value="1"/>
</dbReference>
<feature type="region of interest" description="Disordered" evidence="1">
    <location>
        <begin position="1"/>
        <end position="33"/>
    </location>
</feature>
<dbReference type="EMBL" id="CP000863">
    <property type="protein sequence ID" value="ACC55469.1"/>
    <property type="molecule type" value="Genomic_DNA"/>
</dbReference>
<dbReference type="KEGG" id="abc:ACICU_00157"/>
<dbReference type="Pfam" id="PF03551">
    <property type="entry name" value="PadR"/>
    <property type="match status" value="1"/>
</dbReference>
<dbReference type="InterPro" id="IPR005149">
    <property type="entry name" value="Tscrpt_reg_PadR_N"/>
</dbReference>
<sequence length="183" mass="21340">MRIREPPKMRQQSEHHHAEHNDHHHGHHRSGRRGRLFEAGRMKLLVLHLIQQSPKHGYEIIKEISDLVGDGYTPSAGTIYPTLTSLEEMNLINLLDVERKQYQITEFGEAYLNEHQDKLSGLLEKLRLRREIHSNDQLIEIHRAMENLKTALRLKLNTTDLKQEQIYQIAEKIDQAAVAIGRL</sequence>
<name>A0A7U3XVG1_ACIBC</name>
<proteinExistence type="predicted"/>
<dbReference type="InterPro" id="IPR036388">
    <property type="entry name" value="WH-like_DNA-bd_sf"/>
</dbReference>
<reference evidence="3 4" key="1">
    <citation type="journal article" date="2008" name="Antimicrob. Agents Chemother.">
        <title>Whole-genome pyrosequencing of an epidemic multidrug-resistant Acinetobacter baumannii strain belonging to the European clone II group.</title>
        <authorList>
            <person name="Iacono M."/>
            <person name="Villa L."/>
            <person name="Fortini D."/>
            <person name="Bordoni R."/>
            <person name="Imperi F."/>
            <person name="Bonnal R.J."/>
            <person name="Sicheritz-Ponten T."/>
            <person name="De Bellis G."/>
            <person name="Visca P."/>
            <person name="Cassone A."/>
            <person name="Carattoli A."/>
        </authorList>
    </citation>
    <scope>NUCLEOTIDE SEQUENCE [LARGE SCALE GENOMIC DNA]</scope>
    <source>
        <strain evidence="3 4">ACICU</strain>
    </source>
</reference>
<evidence type="ECO:0000259" key="2">
    <source>
        <dbReference type="Pfam" id="PF03551"/>
    </source>
</evidence>
<dbReference type="Proteomes" id="UP000008839">
    <property type="component" value="Chromosome"/>
</dbReference>
<accession>A0A7U3XVG1</accession>
<protein>
    <submittedName>
        <fullName evidence="3">Predicted transcriptional regulator</fullName>
    </submittedName>
</protein>
<feature type="compositionally biased region" description="Basic residues" evidence="1">
    <location>
        <begin position="23"/>
        <end position="33"/>
    </location>
</feature>
<evidence type="ECO:0000313" key="4">
    <source>
        <dbReference type="Proteomes" id="UP000008839"/>
    </source>
</evidence>
<feature type="domain" description="Transcription regulator PadR N-terminal" evidence="2">
    <location>
        <begin position="46"/>
        <end position="113"/>
    </location>
</feature>
<dbReference type="PANTHER" id="PTHR43252">
    <property type="entry name" value="TRANSCRIPTIONAL REGULATOR YQJI"/>
    <property type="match status" value="1"/>
</dbReference>
<dbReference type="AlphaFoldDB" id="A0A7U3XVG1"/>
<organism evidence="3 4">
    <name type="scientific">Acinetobacter baumannii (strain ACICU)</name>
    <dbReference type="NCBI Taxonomy" id="405416"/>
    <lineage>
        <taxon>Bacteria</taxon>
        <taxon>Pseudomonadati</taxon>
        <taxon>Pseudomonadota</taxon>
        <taxon>Gammaproteobacteria</taxon>
        <taxon>Moraxellales</taxon>
        <taxon>Moraxellaceae</taxon>
        <taxon>Acinetobacter</taxon>
        <taxon>Acinetobacter calcoaceticus/baumannii complex</taxon>
    </lineage>
</organism>
<evidence type="ECO:0000256" key="1">
    <source>
        <dbReference type="SAM" id="MobiDB-lite"/>
    </source>
</evidence>
<gene>
    <name evidence="3" type="ordered locus">ACICU_00157</name>
</gene>
<dbReference type="SUPFAM" id="SSF46785">
    <property type="entry name" value="Winged helix' DNA-binding domain"/>
    <property type="match status" value="1"/>
</dbReference>
<evidence type="ECO:0000313" key="3">
    <source>
        <dbReference type="EMBL" id="ACC55469.1"/>
    </source>
</evidence>
<dbReference type="InterPro" id="IPR036390">
    <property type="entry name" value="WH_DNA-bd_sf"/>
</dbReference>
<dbReference type="Gene3D" id="1.10.10.10">
    <property type="entry name" value="Winged helix-like DNA-binding domain superfamily/Winged helix DNA-binding domain"/>
    <property type="match status" value="1"/>
</dbReference>
<feature type="compositionally biased region" description="Basic and acidic residues" evidence="1">
    <location>
        <begin position="1"/>
        <end position="22"/>
    </location>
</feature>